<evidence type="ECO:0000313" key="3">
    <source>
        <dbReference type="Proteomes" id="UP001283361"/>
    </source>
</evidence>
<feature type="compositionally biased region" description="Polar residues" evidence="1">
    <location>
        <begin position="355"/>
        <end position="368"/>
    </location>
</feature>
<proteinExistence type="predicted"/>
<organism evidence="2 3">
    <name type="scientific">Elysia crispata</name>
    <name type="common">lettuce slug</name>
    <dbReference type="NCBI Taxonomy" id="231223"/>
    <lineage>
        <taxon>Eukaryota</taxon>
        <taxon>Metazoa</taxon>
        <taxon>Spiralia</taxon>
        <taxon>Lophotrochozoa</taxon>
        <taxon>Mollusca</taxon>
        <taxon>Gastropoda</taxon>
        <taxon>Heterobranchia</taxon>
        <taxon>Euthyneura</taxon>
        <taxon>Panpulmonata</taxon>
        <taxon>Sacoglossa</taxon>
        <taxon>Placobranchoidea</taxon>
        <taxon>Plakobranchidae</taxon>
        <taxon>Elysia</taxon>
    </lineage>
</organism>
<sequence>MTSSVVQTKRDSVSERFPPFDDSVSLRLTPTPSGNYRCPVSTPANFVQCAGKIRRTKPLHDLFRSTQSQAASNGRVKAQRSRLTALSRASKHQKCGPRTGRGIDYYFVDPKENRREEEVTNSHWLRALCAQPVDEILGKYRRRTDLHSTQLTMVRSCSTPGERSLVNAWESSLRSGMDRGGLPRKQTVRSAVTGKHQKANSPDRRTTKSEPALSRVQQNVESVERYGLSPRIPVNGGQRLQGRRREGFNRDKLVDDKGRLIAFSEEPPHMVKGFLLDEASGDEDDRREKPSPPRYVSFTTQLFRQSDAKGNARLYSKITRGPEHLPYISNSKRVISMVHNTQVYSRKFEQDNSLKDNTATLDSPQEGSNVVPEGPQEVDNSALVSLTEGRPPQDTNAVLKSPMRDRKSVTPDDAATSGTIPHPPPGSEINTGTKDTPSLAADSCSEP</sequence>
<keyword evidence="3" id="KW-1185">Reference proteome</keyword>
<gene>
    <name evidence="2" type="ORF">RRG08_012267</name>
</gene>
<feature type="region of interest" description="Disordered" evidence="1">
    <location>
        <begin position="174"/>
        <end position="246"/>
    </location>
</feature>
<protein>
    <submittedName>
        <fullName evidence="2">Uncharacterized protein</fullName>
    </submittedName>
</protein>
<evidence type="ECO:0000313" key="2">
    <source>
        <dbReference type="EMBL" id="KAK3802752.1"/>
    </source>
</evidence>
<feature type="region of interest" description="Disordered" evidence="1">
    <location>
        <begin position="350"/>
        <end position="447"/>
    </location>
</feature>
<name>A0AAE1BCI7_9GAST</name>
<dbReference type="AlphaFoldDB" id="A0AAE1BCI7"/>
<accession>A0AAE1BCI7</accession>
<dbReference type="Proteomes" id="UP001283361">
    <property type="component" value="Unassembled WGS sequence"/>
</dbReference>
<evidence type="ECO:0000256" key="1">
    <source>
        <dbReference type="SAM" id="MobiDB-lite"/>
    </source>
</evidence>
<dbReference type="EMBL" id="JAWDGP010000216">
    <property type="protein sequence ID" value="KAK3802752.1"/>
    <property type="molecule type" value="Genomic_DNA"/>
</dbReference>
<comment type="caution">
    <text evidence="2">The sequence shown here is derived from an EMBL/GenBank/DDBJ whole genome shotgun (WGS) entry which is preliminary data.</text>
</comment>
<reference evidence="2" key="1">
    <citation type="journal article" date="2023" name="G3 (Bethesda)">
        <title>A reference genome for the long-term kleptoplast-retaining sea slug Elysia crispata morphotype clarki.</title>
        <authorList>
            <person name="Eastman K.E."/>
            <person name="Pendleton A.L."/>
            <person name="Shaikh M.A."/>
            <person name="Suttiyut T."/>
            <person name="Ogas R."/>
            <person name="Tomko P."/>
            <person name="Gavelis G."/>
            <person name="Widhalm J.R."/>
            <person name="Wisecaver J.H."/>
        </authorList>
    </citation>
    <scope>NUCLEOTIDE SEQUENCE</scope>
    <source>
        <strain evidence="2">ECLA1</strain>
    </source>
</reference>